<gene>
    <name evidence="2" type="ORF">IPOD504_LOCUS11196</name>
</gene>
<name>A0ABN8IPV0_9NEOP</name>
<sequence>MTSAVKTWTVVIYHPLGLFNYRDGSGAPPCRHRCATTFTSARRGDGRRFRRERSTGWLVGTHATYWLAVYASLASSSDFPDRVASTVFIGKYGGARELRRIVMAYFHVISTRSIVVFDHTRPVLADGLQAPFRDSEWYNEAITRKNKPRRRQPRPPGREKIPKTPGGFSCADMLSWQRGKTTKEAFKPRTGPRLFNQHEERRDATSQLTFADAPINLRTKIVRASITRIRHVVITIYTCLVPALRFVAGRCTTPRALRAESVGPALSITPLRTRFDFIMHLCFAVA</sequence>
<feature type="region of interest" description="Disordered" evidence="1">
    <location>
        <begin position="144"/>
        <end position="165"/>
    </location>
</feature>
<accession>A0ABN8IPV0</accession>
<keyword evidence="3" id="KW-1185">Reference proteome</keyword>
<reference evidence="2" key="1">
    <citation type="submission" date="2022-03" db="EMBL/GenBank/DDBJ databases">
        <authorList>
            <person name="Martin H S."/>
        </authorList>
    </citation>
    <scope>NUCLEOTIDE SEQUENCE</scope>
</reference>
<feature type="non-terminal residue" evidence="2">
    <location>
        <position position="1"/>
    </location>
</feature>
<evidence type="ECO:0000256" key="1">
    <source>
        <dbReference type="SAM" id="MobiDB-lite"/>
    </source>
</evidence>
<proteinExistence type="predicted"/>
<protein>
    <submittedName>
        <fullName evidence="2">Uncharacterized protein</fullName>
    </submittedName>
</protein>
<feature type="compositionally biased region" description="Basic residues" evidence="1">
    <location>
        <begin position="144"/>
        <end position="153"/>
    </location>
</feature>
<evidence type="ECO:0000313" key="3">
    <source>
        <dbReference type="Proteomes" id="UP000837857"/>
    </source>
</evidence>
<evidence type="ECO:0000313" key="2">
    <source>
        <dbReference type="EMBL" id="CAH2060814.1"/>
    </source>
</evidence>
<dbReference type="Proteomes" id="UP000837857">
    <property type="component" value="Chromosome 27"/>
</dbReference>
<dbReference type="EMBL" id="OW152839">
    <property type="protein sequence ID" value="CAH2060814.1"/>
    <property type="molecule type" value="Genomic_DNA"/>
</dbReference>
<organism evidence="2 3">
    <name type="scientific">Iphiclides podalirius</name>
    <name type="common">scarce swallowtail</name>
    <dbReference type="NCBI Taxonomy" id="110791"/>
    <lineage>
        <taxon>Eukaryota</taxon>
        <taxon>Metazoa</taxon>
        <taxon>Ecdysozoa</taxon>
        <taxon>Arthropoda</taxon>
        <taxon>Hexapoda</taxon>
        <taxon>Insecta</taxon>
        <taxon>Pterygota</taxon>
        <taxon>Neoptera</taxon>
        <taxon>Endopterygota</taxon>
        <taxon>Lepidoptera</taxon>
        <taxon>Glossata</taxon>
        <taxon>Ditrysia</taxon>
        <taxon>Papilionoidea</taxon>
        <taxon>Papilionidae</taxon>
        <taxon>Papilioninae</taxon>
        <taxon>Iphiclides</taxon>
    </lineage>
</organism>